<dbReference type="InterPro" id="IPR036412">
    <property type="entry name" value="HAD-like_sf"/>
</dbReference>
<evidence type="ECO:0000313" key="1">
    <source>
        <dbReference type="EMBL" id="MEQ2473943.1"/>
    </source>
</evidence>
<dbReference type="Gene3D" id="3.30.1240.10">
    <property type="match status" value="1"/>
</dbReference>
<accession>A0ABV1FLG7</accession>
<reference evidence="1 2" key="1">
    <citation type="submission" date="2024-03" db="EMBL/GenBank/DDBJ databases">
        <title>Human intestinal bacterial collection.</title>
        <authorList>
            <person name="Pauvert C."/>
            <person name="Hitch T.C.A."/>
            <person name="Clavel T."/>
        </authorList>
    </citation>
    <scope>NUCLEOTIDE SEQUENCE [LARGE SCALE GENOMIC DNA]</scope>
    <source>
        <strain evidence="1 2">CLA-AA-H132</strain>
    </source>
</reference>
<dbReference type="Pfam" id="PF08282">
    <property type="entry name" value="Hydrolase_3"/>
    <property type="match status" value="1"/>
</dbReference>
<dbReference type="PANTHER" id="PTHR10000">
    <property type="entry name" value="PHOSPHOSERINE PHOSPHATASE"/>
    <property type="match status" value="1"/>
</dbReference>
<dbReference type="PANTHER" id="PTHR10000:SF25">
    <property type="entry name" value="PHOSPHATASE YKRA-RELATED"/>
    <property type="match status" value="1"/>
</dbReference>
<organism evidence="1 2">
    <name type="scientific">Laedolimicola intestinihominis</name>
    <dbReference type="NCBI Taxonomy" id="3133166"/>
    <lineage>
        <taxon>Bacteria</taxon>
        <taxon>Bacillati</taxon>
        <taxon>Bacillota</taxon>
        <taxon>Clostridia</taxon>
        <taxon>Lachnospirales</taxon>
        <taxon>Lachnospiraceae</taxon>
        <taxon>Laedolimicola</taxon>
    </lineage>
</organism>
<comment type="caution">
    <text evidence="1">The sequence shown here is derived from an EMBL/GenBank/DDBJ whole genome shotgun (WGS) entry which is preliminary data.</text>
</comment>
<dbReference type="NCBIfam" id="TIGR00099">
    <property type="entry name" value="Cof-subfamily"/>
    <property type="match status" value="1"/>
</dbReference>
<proteinExistence type="predicted"/>
<dbReference type="PROSITE" id="PS01229">
    <property type="entry name" value="COF_2"/>
    <property type="match status" value="1"/>
</dbReference>
<sequence>MNKKIIFADIDGTLFDHETGKIPASACEALRQARENGHRIFLCTGRPLPDITGDLRQLPLSGMVLACGAHIIAEGETIFEQNFPTGDLKRLIAFMQEHHIEFKLEGSRRNYLTPLAYSLFQGIFTEQPDDSELARAAMADVGMFPFSDIAEADLGQILKLYLFSKDPSALEALSQALPPHIQCFLYENMERDLANGEITLRNITKAAGIDRVLSFYGDCGLKDTIALGDSLNDMEMIRHAGVGIAMGNAVDALKENADYVTKDIADDGFAHALRQLCLI</sequence>
<dbReference type="InterPro" id="IPR023214">
    <property type="entry name" value="HAD_sf"/>
</dbReference>
<evidence type="ECO:0000313" key="2">
    <source>
        <dbReference type="Proteomes" id="UP001438008"/>
    </source>
</evidence>
<dbReference type="SFLD" id="SFLDG01140">
    <property type="entry name" value="C2.B:_Phosphomannomutase_and_P"/>
    <property type="match status" value="1"/>
</dbReference>
<dbReference type="Gene3D" id="3.40.50.1000">
    <property type="entry name" value="HAD superfamily/HAD-like"/>
    <property type="match status" value="1"/>
</dbReference>
<keyword evidence="2" id="KW-1185">Reference proteome</keyword>
<protein>
    <submittedName>
        <fullName evidence="1">HAD family hydrolase</fullName>
        <ecNumber evidence="1">3.-.-.-</ecNumber>
    </submittedName>
</protein>
<dbReference type="InterPro" id="IPR000150">
    <property type="entry name" value="Cof"/>
</dbReference>
<dbReference type="Proteomes" id="UP001438008">
    <property type="component" value="Unassembled WGS sequence"/>
</dbReference>
<dbReference type="GO" id="GO:0016787">
    <property type="term" value="F:hydrolase activity"/>
    <property type="evidence" value="ECO:0007669"/>
    <property type="project" value="UniProtKB-KW"/>
</dbReference>
<dbReference type="RefSeq" id="WP_178039524.1">
    <property type="nucleotide sequence ID" value="NZ_JBBMFE010000021.1"/>
</dbReference>
<dbReference type="SUPFAM" id="SSF56784">
    <property type="entry name" value="HAD-like"/>
    <property type="match status" value="1"/>
</dbReference>
<dbReference type="EC" id="3.-.-.-" evidence="1"/>
<gene>
    <name evidence="1" type="ORF">WMO29_15840</name>
</gene>
<dbReference type="EMBL" id="JBBMFE010000021">
    <property type="protein sequence ID" value="MEQ2473943.1"/>
    <property type="molecule type" value="Genomic_DNA"/>
</dbReference>
<dbReference type="SFLD" id="SFLDS00003">
    <property type="entry name" value="Haloacid_Dehalogenase"/>
    <property type="match status" value="1"/>
</dbReference>
<name>A0ABV1FLG7_9FIRM</name>
<keyword evidence="1" id="KW-0378">Hydrolase</keyword>